<organism evidence="1 2">
    <name type="scientific">Vibrio parahaemolyticus</name>
    <dbReference type="NCBI Taxonomy" id="670"/>
    <lineage>
        <taxon>Bacteria</taxon>
        <taxon>Pseudomonadati</taxon>
        <taxon>Pseudomonadota</taxon>
        <taxon>Gammaproteobacteria</taxon>
        <taxon>Vibrionales</taxon>
        <taxon>Vibrionaceae</taxon>
        <taxon>Vibrio</taxon>
    </lineage>
</organism>
<protein>
    <submittedName>
        <fullName evidence="1">Acetoacetate--CoA ligase</fullName>
    </submittedName>
</protein>
<dbReference type="PANTHER" id="PTHR42921:SF1">
    <property type="entry name" value="ACETOACETYL-COA SYNTHETASE"/>
    <property type="match status" value="1"/>
</dbReference>
<dbReference type="Gene3D" id="3.40.50.12780">
    <property type="entry name" value="N-terminal domain of ligase-like"/>
    <property type="match status" value="1"/>
</dbReference>
<dbReference type="GO" id="GO:0030729">
    <property type="term" value="F:acetoacetate-CoA ligase activity"/>
    <property type="evidence" value="ECO:0007669"/>
    <property type="project" value="TreeGrafter"/>
</dbReference>
<dbReference type="InterPro" id="IPR042099">
    <property type="entry name" value="ANL_N_sf"/>
</dbReference>
<dbReference type="AlphaFoldDB" id="A0A7Y0X9T8"/>
<reference evidence="1 2" key="1">
    <citation type="submission" date="2020-04" db="EMBL/GenBank/DDBJ databases">
        <title>Whole-genome sequencing of Vibrio spp. from China reveals different genetic environments of blaCTX-M-14 among diverse lineages.</title>
        <authorList>
            <person name="Zheng Z."/>
            <person name="Ye L."/>
            <person name="Chen S."/>
        </authorList>
    </citation>
    <scope>NUCLEOTIDE SEQUENCE [LARGE SCALE GENOMIC DNA]</scope>
    <source>
        <strain evidence="1 2">Vb0574</strain>
    </source>
</reference>
<feature type="non-terminal residue" evidence="1">
    <location>
        <position position="100"/>
    </location>
</feature>
<sequence length="100" mass="11794">VWLFCDVIGTQGETINERAESRWQQPVENRDIKWFPNAQINYAENLLTYACHQPDDLAIWFENEREEKQTYTWKQLCEEVSSVQQWLKECGIKQGDVVAG</sequence>
<gene>
    <name evidence="1" type="ORF">HKB21_30730</name>
</gene>
<evidence type="ECO:0000313" key="1">
    <source>
        <dbReference type="EMBL" id="NMU29989.1"/>
    </source>
</evidence>
<dbReference type="SUPFAM" id="SSF56801">
    <property type="entry name" value="Acetyl-CoA synthetase-like"/>
    <property type="match status" value="1"/>
</dbReference>
<dbReference type="EMBL" id="JABCLD010002342">
    <property type="protein sequence ID" value="NMU29989.1"/>
    <property type="molecule type" value="Genomic_DNA"/>
</dbReference>
<dbReference type="Proteomes" id="UP000555836">
    <property type="component" value="Unassembled WGS sequence"/>
</dbReference>
<accession>A0A7Y0X9T8</accession>
<evidence type="ECO:0000313" key="2">
    <source>
        <dbReference type="Proteomes" id="UP000555836"/>
    </source>
</evidence>
<name>A0A7Y0X9T8_VIBPH</name>
<feature type="non-terminal residue" evidence="1">
    <location>
        <position position="1"/>
    </location>
</feature>
<dbReference type="PANTHER" id="PTHR42921">
    <property type="entry name" value="ACETOACETYL-COA SYNTHETASE"/>
    <property type="match status" value="1"/>
</dbReference>
<comment type="caution">
    <text evidence="1">The sequence shown here is derived from an EMBL/GenBank/DDBJ whole genome shotgun (WGS) entry which is preliminary data.</text>
</comment>
<proteinExistence type="predicted"/>
<keyword evidence="1" id="KW-0436">Ligase</keyword>